<dbReference type="SUPFAM" id="SSF52540">
    <property type="entry name" value="P-loop containing nucleoside triphosphate hydrolases"/>
    <property type="match status" value="1"/>
</dbReference>
<feature type="domain" description="KAP NTPase" evidence="2">
    <location>
        <begin position="433"/>
        <end position="483"/>
    </location>
</feature>
<keyword evidence="1" id="KW-0175">Coiled coil</keyword>
<proteinExistence type="predicted"/>
<dbReference type="Proteomes" id="UP000290759">
    <property type="component" value="Unassembled WGS sequence"/>
</dbReference>
<reference evidence="3 4" key="1">
    <citation type="submission" date="2018-12" db="EMBL/GenBank/DDBJ databases">
        <authorList>
            <person name="Grouzdev D.S."/>
            <person name="Krutkina M.S."/>
        </authorList>
    </citation>
    <scope>NUCLEOTIDE SEQUENCE [LARGE SCALE GENOMIC DNA]</scope>
    <source>
        <strain evidence="3 4">RmlP026</strain>
    </source>
</reference>
<dbReference type="OrthoDB" id="8440080at2"/>
<gene>
    <name evidence="3" type="ORF">D3273_07625</name>
</gene>
<evidence type="ECO:0000313" key="3">
    <source>
        <dbReference type="EMBL" id="RYC32595.1"/>
    </source>
</evidence>
<protein>
    <recommendedName>
        <fullName evidence="2">KAP NTPase domain-containing protein</fullName>
    </recommendedName>
</protein>
<comment type="caution">
    <text evidence="3">The sequence shown here is derived from an EMBL/GenBank/DDBJ whole genome shotgun (WGS) entry which is preliminary data.</text>
</comment>
<evidence type="ECO:0000256" key="1">
    <source>
        <dbReference type="SAM" id="Coils"/>
    </source>
</evidence>
<keyword evidence="4" id="KW-1185">Reference proteome</keyword>
<dbReference type="InterPro" id="IPR011646">
    <property type="entry name" value="KAP_P-loop"/>
</dbReference>
<evidence type="ECO:0000313" key="4">
    <source>
        <dbReference type="Proteomes" id="UP000290759"/>
    </source>
</evidence>
<dbReference type="RefSeq" id="WP_129225120.1">
    <property type="nucleotide sequence ID" value="NZ_QYBB01000006.1"/>
</dbReference>
<evidence type="ECO:0000259" key="2">
    <source>
        <dbReference type="Pfam" id="PF07693"/>
    </source>
</evidence>
<feature type="coiled-coil region" evidence="1">
    <location>
        <begin position="157"/>
        <end position="184"/>
    </location>
</feature>
<dbReference type="Pfam" id="PF07693">
    <property type="entry name" value="KAP_NTPase"/>
    <property type="match status" value="1"/>
</dbReference>
<organism evidence="3 4">
    <name type="scientific">Lichenibacterium minor</name>
    <dbReference type="NCBI Taxonomy" id="2316528"/>
    <lineage>
        <taxon>Bacteria</taxon>
        <taxon>Pseudomonadati</taxon>
        <taxon>Pseudomonadota</taxon>
        <taxon>Alphaproteobacteria</taxon>
        <taxon>Hyphomicrobiales</taxon>
        <taxon>Lichenihabitantaceae</taxon>
        <taxon>Lichenibacterium</taxon>
    </lineage>
</organism>
<dbReference type="EMBL" id="QYBB01000006">
    <property type="protein sequence ID" value="RYC32595.1"/>
    <property type="molecule type" value="Genomic_DNA"/>
</dbReference>
<name>A0A4Q2UCM8_9HYPH</name>
<reference evidence="3 4" key="2">
    <citation type="submission" date="2019-02" db="EMBL/GenBank/DDBJ databases">
        <title>'Lichenibacterium ramalinii' gen. nov. sp. nov., 'Lichenibacterium minor' gen. nov. sp. nov.</title>
        <authorList>
            <person name="Pankratov T."/>
        </authorList>
    </citation>
    <scope>NUCLEOTIDE SEQUENCE [LARGE SCALE GENOMIC DNA]</scope>
    <source>
        <strain evidence="3 4">RmlP026</strain>
    </source>
</reference>
<sequence length="660" mass="67138">MTSTAVASYQPVPPEPAPLARNGVADALPVFASDGAPAGDPSAAGPLAELAVHRRAETPLSIGIFGPAGSGKTRLLAGLVDAVERIAAAAGAASSATPFLSRVVVARAEAAPGRGAVPLLVGAVLSALAQDHAAFAEDAVHAGGDPREAARLAGERVNALRRSLDGERQTLDELSSRRARLTDAVLFDAAGSRLDGFARANRGRIEARLAAFGLGTSDPIRTFKELVRQGAEAGGGSRLGITLRSLWAFKGQGRLLVLAGLLAALGWAAGLGADDPDAAAAWLAGFGDRFAAATDWARAHLDLLQPVSRIAFALAALAVLADIVRAARFLGPVFKGVALLRGDLAARRRDLDGLLAHQTRRVDGLAAEAEVAGRGADAAQRRVEGRRGGGLSDHGAALAGDLFGLARTPETAADGFFATLAAGMAAGDGTAPERIVVALDGLDRLPPAEAAALLGAAHRLLGRPGFALVVALERDAVAAALGEFDPAGAAARLDRAVGVTYDLGAAPSDAAALAARLLDPRVEERPAAPAVDASRSALDRAYEPFEGELVGRLAPFAGGTPRAVKRFVNAYRVARADPRLSRAAPASFAMLALSLALDGTGAGGELAGFDADVARGKVTVDPSSEFGRAFAVAVATVGQQVGADDLRRGLAVARSYGRRG</sequence>
<accession>A0A4Q2UCM8</accession>
<dbReference type="InterPro" id="IPR027417">
    <property type="entry name" value="P-loop_NTPase"/>
</dbReference>
<dbReference type="AlphaFoldDB" id="A0A4Q2UCM8"/>